<name>A0A401U5R4_9BACT</name>
<gene>
    <name evidence="3" type="ORF">SanaruYs_04050</name>
</gene>
<reference evidence="3 4" key="1">
    <citation type="submission" date="2018-11" db="EMBL/GenBank/DDBJ databases">
        <title>Chryseotalea sanarue gen. nov., sp., nov., a member of the family Cytophagaceae, isolated from a brackish lake in Hamamatsu Japan.</title>
        <authorList>
            <person name="Maejima Y."/>
            <person name="Iino T."/>
            <person name="Muraguchi Y."/>
            <person name="Fukuda K."/>
            <person name="Ohkuma M."/>
            <person name="Moriuchi R."/>
            <person name="Dohra H."/>
            <person name="Kimbara K."/>
            <person name="Shintani M."/>
        </authorList>
    </citation>
    <scope>NUCLEOTIDE SEQUENCE [LARGE SCALE GENOMIC DNA]</scope>
    <source>
        <strain evidence="3 4">Ys</strain>
    </source>
</reference>
<feature type="chain" id="PRO_5019393017" description="DUF5777 domain-containing protein" evidence="1">
    <location>
        <begin position="27"/>
        <end position="298"/>
    </location>
</feature>
<sequence>MSLSVRSALKLFSVSVLLMLVVDATAQDDLLKELEESAPVKAVYTEATFKGTRAVNGHSIETKRAGELEFLISHRFGRLNSGAYEFWGLDQAFIRIGFEYGINDRLGVGIGRNSFNKIYDGYVKYKVLRQQIGIKNIPVTITAFSSLAIQSVPRASDKPDILFSDRLAYTAQLHIGRKFSQNLSLQLSPTIIHTNLVDQQILKNDQYALGIAGRYKLTRSLSLNAEYYYRVDPVEQTPYYNSLAFGLDIETGGHVFQLIVSNTQGMVERTIINETEGDFLAGDIHFGFNITRTFQLVK</sequence>
<comment type="caution">
    <text evidence="3">The sequence shown here is derived from an EMBL/GenBank/DDBJ whole genome shotgun (WGS) entry which is preliminary data.</text>
</comment>
<evidence type="ECO:0000259" key="2">
    <source>
        <dbReference type="Pfam" id="PF19089"/>
    </source>
</evidence>
<dbReference type="Pfam" id="PF19089">
    <property type="entry name" value="DUF5777"/>
    <property type="match status" value="1"/>
</dbReference>
<protein>
    <recommendedName>
        <fullName evidence="2">DUF5777 domain-containing protein</fullName>
    </recommendedName>
</protein>
<accession>A0A401U5R4</accession>
<evidence type="ECO:0000313" key="4">
    <source>
        <dbReference type="Proteomes" id="UP000288227"/>
    </source>
</evidence>
<evidence type="ECO:0000256" key="1">
    <source>
        <dbReference type="SAM" id="SignalP"/>
    </source>
</evidence>
<keyword evidence="4" id="KW-1185">Reference proteome</keyword>
<proteinExistence type="predicted"/>
<organism evidence="3 4">
    <name type="scientific">Chryseotalea sanaruensis</name>
    <dbReference type="NCBI Taxonomy" id="2482724"/>
    <lineage>
        <taxon>Bacteria</taxon>
        <taxon>Pseudomonadati</taxon>
        <taxon>Bacteroidota</taxon>
        <taxon>Cytophagia</taxon>
        <taxon>Cytophagales</taxon>
        <taxon>Chryseotaleaceae</taxon>
        <taxon>Chryseotalea</taxon>
    </lineage>
</organism>
<feature type="signal peptide" evidence="1">
    <location>
        <begin position="1"/>
        <end position="26"/>
    </location>
</feature>
<dbReference type="RefSeq" id="WP_246011813.1">
    <property type="nucleotide sequence ID" value="NZ_BHXQ01000001.1"/>
</dbReference>
<feature type="domain" description="DUF5777" evidence="2">
    <location>
        <begin position="49"/>
        <end position="294"/>
    </location>
</feature>
<dbReference type="Proteomes" id="UP000288227">
    <property type="component" value="Unassembled WGS sequence"/>
</dbReference>
<dbReference type="InterPro" id="IPR045916">
    <property type="entry name" value="DUF5777"/>
</dbReference>
<dbReference type="AlphaFoldDB" id="A0A401U5R4"/>
<evidence type="ECO:0000313" key="3">
    <source>
        <dbReference type="EMBL" id="GCC50190.1"/>
    </source>
</evidence>
<dbReference type="EMBL" id="BHXQ01000001">
    <property type="protein sequence ID" value="GCC50190.1"/>
    <property type="molecule type" value="Genomic_DNA"/>
</dbReference>
<keyword evidence="1" id="KW-0732">Signal</keyword>